<name>A0ABP9DBP1_9BACT</name>
<protein>
    <submittedName>
        <fullName evidence="1">Uncharacterized protein</fullName>
    </submittedName>
</protein>
<evidence type="ECO:0000313" key="2">
    <source>
        <dbReference type="Proteomes" id="UP001500298"/>
    </source>
</evidence>
<sequence length="332" mass="38428">MSDIQVKYDEHGYVMVPKEMLGDPRLSLQAKGLMSFLMAEHAGSSVSAEELGDLLGEEVALIEQLFDELIAAGYVDRLEKGQEEELLDDTQEEEEVMIFASSINSSSVADTVEEPTTVEYLEEEDTPEPNLQESLVSYVDDDATMDHDWLAEEGKKGLEMRMEELREQWRKQPWNRQEIEDEAEKIKHQLDLLEQEGELNLMPDRISVDNVKYYLEDDLQYPFDSKPFLTAWAAWIKYLDEDRGKRLNLNAQQATLVKMSRENWSEPKAIAIIYDSIERNYMTLEDYGLFNETGERLQQKKEQQQGGKVFNTRFDDLVQFYRSSETSGRKSG</sequence>
<dbReference type="EMBL" id="BAABJX010000027">
    <property type="protein sequence ID" value="GAA4833233.1"/>
    <property type="molecule type" value="Genomic_DNA"/>
</dbReference>
<evidence type="ECO:0000313" key="1">
    <source>
        <dbReference type="EMBL" id="GAA4833233.1"/>
    </source>
</evidence>
<proteinExistence type="predicted"/>
<comment type="caution">
    <text evidence="1">The sequence shown here is derived from an EMBL/GenBank/DDBJ whole genome shotgun (WGS) entry which is preliminary data.</text>
</comment>
<gene>
    <name evidence="1" type="ORF">GCM10023331_18110</name>
</gene>
<accession>A0ABP9DBP1</accession>
<keyword evidence="2" id="KW-1185">Reference proteome</keyword>
<organism evidence="1 2">
    <name type="scientific">Algivirga pacifica</name>
    <dbReference type="NCBI Taxonomy" id="1162670"/>
    <lineage>
        <taxon>Bacteria</taxon>
        <taxon>Pseudomonadati</taxon>
        <taxon>Bacteroidota</taxon>
        <taxon>Cytophagia</taxon>
        <taxon>Cytophagales</taxon>
        <taxon>Flammeovirgaceae</taxon>
        <taxon>Algivirga</taxon>
    </lineage>
</organism>
<dbReference type="Proteomes" id="UP001500298">
    <property type="component" value="Unassembled WGS sequence"/>
</dbReference>
<reference evidence="2" key="1">
    <citation type="journal article" date="2019" name="Int. J. Syst. Evol. Microbiol.">
        <title>The Global Catalogue of Microorganisms (GCM) 10K type strain sequencing project: providing services to taxonomists for standard genome sequencing and annotation.</title>
        <authorList>
            <consortium name="The Broad Institute Genomics Platform"/>
            <consortium name="The Broad Institute Genome Sequencing Center for Infectious Disease"/>
            <person name="Wu L."/>
            <person name="Ma J."/>
        </authorList>
    </citation>
    <scope>NUCLEOTIDE SEQUENCE [LARGE SCALE GENOMIC DNA]</scope>
    <source>
        <strain evidence="2">JCM 18326</strain>
    </source>
</reference>